<sequence length="64" mass="7237">MIDDHSDLIAERDRLQAEVAQLRVSLDTGVPASMLSEATTEDEARAIADKHWRGGPKHRNRSRR</sequence>
<dbReference type="EMBL" id="UEGW01000001">
    <property type="protein sequence ID" value="SRX94647.1"/>
    <property type="molecule type" value="Genomic_DNA"/>
</dbReference>
<evidence type="ECO:0000313" key="3">
    <source>
        <dbReference type="EMBL" id="SRX94647.1"/>
    </source>
</evidence>
<dbReference type="Proteomes" id="UP000252015">
    <property type="component" value="Unassembled WGS sequence"/>
</dbReference>
<keyword evidence="4" id="KW-1185">Reference proteome</keyword>
<evidence type="ECO:0000313" key="4">
    <source>
        <dbReference type="Proteomes" id="UP000252015"/>
    </source>
</evidence>
<evidence type="ECO:0000313" key="2">
    <source>
        <dbReference type="EMBL" id="SRX94087.1"/>
    </source>
</evidence>
<gene>
    <name evidence="2" type="ORF">MSP7336_02335</name>
    <name evidence="3" type="ORF">MSP7336_02906</name>
</gene>
<dbReference type="RefSeq" id="WP_113963750.1">
    <property type="nucleotide sequence ID" value="NZ_UEGW01000001.1"/>
</dbReference>
<feature type="region of interest" description="Disordered" evidence="1">
    <location>
        <begin position="35"/>
        <end position="64"/>
    </location>
</feature>
<feature type="compositionally biased region" description="Basic and acidic residues" evidence="1">
    <location>
        <begin position="42"/>
        <end position="52"/>
    </location>
</feature>
<organism evidence="2 4">
    <name type="scientific">Mycobacterium shimoidei</name>
    <dbReference type="NCBI Taxonomy" id="29313"/>
    <lineage>
        <taxon>Bacteria</taxon>
        <taxon>Bacillati</taxon>
        <taxon>Actinomycetota</taxon>
        <taxon>Actinomycetes</taxon>
        <taxon>Mycobacteriales</taxon>
        <taxon>Mycobacteriaceae</taxon>
        <taxon>Mycobacterium</taxon>
    </lineage>
</organism>
<reference evidence="2 4" key="1">
    <citation type="submission" date="2018-05" db="EMBL/GenBank/DDBJ databases">
        <authorList>
            <consortium name="IHU Genomes"/>
        </authorList>
    </citation>
    <scope>NUCLEOTIDE SEQUENCE [LARGE SCALE GENOMIC DNA]</scope>
    <source>
        <strain evidence="2 4">P7336</strain>
    </source>
</reference>
<feature type="compositionally biased region" description="Basic residues" evidence="1">
    <location>
        <begin position="53"/>
        <end position="64"/>
    </location>
</feature>
<accession>A0A375YZ19</accession>
<proteinExistence type="predicted"/>
<dbReference type="EMBL" id="UEGW01000001">
    <property type="protein sequence ID" value="SRX94087.1"/>
    <property type="molecule type" value="Genomic_DNA"/>
</dbReference>
<protein>
    <submittedName>
        <fullName evidence="2">Uncharacterized protein</fullName>
    </submittedName>
</protein>
<dbReference type="AlphaFoldDB" id="A0A375YZ19"/>
<evidence type="ECO:0000256" key="1">
    <source>
        <dbReference type="SAM" id="MobiDB-lite"/>
    </source>
</evidence>
<name>A0A375YZ19_MYCSH</name>